<keyword evidence="6 11" id="KW-1133">Transmembrane helix</keyword>
<feature type="domain" description="Flagellar M-ring N-terminal" evidence="12">
    <location>
        <begin position="46"/>
        <end position="220"/>
    </location>
</feature>
<evidence type="ECO:0000256" key="4">
    <source>
        <dbReference type="ARBA" id="ARBA00022475"/>
    </source>
</evidence>
<dbReference type="InterPro" id="IPR043427">
    <property type="entry name" value="YscJ/FliF"/>
</dbReference>
<keyword evidence="4" id="KW-1003">Cell membrane</keyword>
<evidence type="ECO:0000256" key="3">
    <source>
        <dbReference type="ARBA" id="ARBA00007971"/>
    </source>
</evidence>
<gene>
    <name evidence="15" type="primary">fliF</name>
    <name evidence="14" type="ORF">RN606_14515</name>
    <name evidence="15" type="ORF">RN607_14570</name>
</gene>
<dbReference type="PRINTS" id="PR01009">
    <property type="entry name" value="FLGMRINGFLIF"/>
</dbReference>
<evidence type="ECO:0000256" key="9">
    <source>
        <dbReference type="PIRNR" id="PIRNR004862"/>
    </source>
</evidence>
<evidence type="ECO:0000313" key="16">
    <source>
        <dbReference type="Proteomes" id="UP001304125"/>
    </source>
</evidence>
<dbReference type="PANTHER" id="PTHR30046">
    <property type="entry name" value="FLAGELLAR M-RING PROTEIN"/>
    <property type="match status" value="1"/>
</dbReference>
<sequence>MPKQVASALERLRRTADGMSLAQKIFLSLLAGLLVVAVVFLMQWTSKPTMAPLFTNLSTDDAAAIVAQLDSSGVQYQLTAGGSTIMVPQDQLYDTRLAVASAGLPSDGGVGYELLDNMSMTSSEFQQQVTYQRALEGELAKTIQAMDGVETASVKLAIPQDTVFADQKDKPTASVFVATKPGSALGTQNVQAIANLVSASIEGMSADDVAVIGADGVVLSTVGAEDSSIQQASATADYESRIASNVQQMLDQIVGPGNAVVSVTAELDYDQTQTTSETFSSDPSAKPLSESQTTEAYTGDGSNATGVLGPDNISVPAASASAGAYSSEEWVRNNAVNKVTEITQSAPGTVRRQSVSVVTNSAVASSINQADLESMVAAAAGVDTTRGDVLSVSTMAFDTTQADTAAAAITEAQAEQQSAATKAMIVSISKWAVVGLIALVLIIIVMVRSRRRTNDERVQLSLEAVEELEARAQAALDARSQALIDAASAEATGDLFALEAAPVPDMDSVALAIREEITAFAEQQPAEVAEVLRGWISSGERR</sequence>
<feature type="compositionally biased region" description="Polar residues" evidence="10">
    <location>
        <begin position="272"/>
        <end position="305"/>
    </location>
</feature>
<keyword evidence="15" id="KW-0966">Cell projection</keyword>
<feature type="domain" description="Flagellar M-ring C-terminal" evidence="13">
    <location>
        <begin position="250"/>
        <end position="397"/>
    </location>
</feature>
<evidence type="ECO:0000259" key="13">
    <source>
        <dbReference type="Pfam" id="PF08345"/>
    </source>
</evidence>
<dbReference type="PANTHER" id="PTHR30046:SF0">
    <property type="entry name" value="FLAGELLAR M-RING PROTEIN"/>
    <property type="match status" value="1"/>
</dbReference>
<evidence type="ECO:0000256" key="10">
    <source>
        <dbReference type="SAM" id="MobiDB-lite"/>
    </source>
</evidence>
<dbReference type="InterPro" id="IPR006182">
    <property type="entry name" value="FliF_N_dom"/>
</dbReference>
<keyword evidence="7 11" id="KW-0472">Membrane</keyword>
<accession>A0AA96J6T4</accession>
<keyword evidence="15" id="KW-0969">Cilium</keyword>
<feature type="region of interest" description="Disordered" evidence="10">
    <location>
        <begin position="272"/>
        <end position="310"/>
    </location>
</feature>
<dbReference type="RefSeq" id="WP_313498448.1">
    <property type="nucleotide sequence ID" value="NZ_CP134879.1"/>
</dbReference>
<feature type="transmembrane region" description="Helical" evidence="11">
    <location>
        <begin position="21"/>
        <end position="44"/>
    </location>
</feature>
<dbReference type="Proteomes" id="UP001303408">
    <property type="component" value="Chromosome"/>
</dbReference>
<keyword evidence="8 9" id="KW-0975">Bacterial flagellum</keyword>
<dbReference type="NCBIfam" id="TIGR00206">
    <property type="entry name" value="fliF"/>
    <property type="match status" value="1"/>
</dbReference>
<dbReference type="Pfam" id="PF01514">
    <property type="entry name" value="YscJ_FliF"/>
    <property type="match status" value="1"/>
</dbReference>
<dbReference type="Gene3D" id="3.30.300.30">
    <property type="match status" value="1"/>
</dbReference>
<accession>A0AA96JAW8</accession>
<evidence type="ECO:0000313" key="15">
    <source>
        <dbReference type="EMBL" id="WNM27403.1"/>
    </source>
</evidence>
<dbReference type="GO" id="GO:0071973">
    <property type="term" value="P:bacterial-type flagellum-dependent cell motility"/>
    <property type="evidence" value="ECO:0007669"/>
    <property type="project" value="InterPro"/>
</dbReference>
<dbReference type="GO" id="GO:0003774">
    <property type="term" value="F:cytoskeletal motor activity"/>
    <property type="evidence" value="ECO:0007669"/>
    <property type="project" value="InterPro"/>
</dbReference>
<keyword evidence="15" id="KW-0282">Flagellum</keyword>
<dbReference type="InterPro" id="IPR045851">
    <property type="entry name" value="AMP-bd_C_sf"/>
</dbReference>
<dbReference type="InterPro" id="IPR013556">
    <property type="entry name" value="Flag_M-ring_C"/>
</dbReference>
<dbReference type="PIRSF" id="PIRSF004862">
    <property type="entry name" value="FliF"/>
    <property type="match status" value="1"/>
</dbReference>
<keyword evidence="5 11" id="KW-0812">Transmembrane</keyword>
<comment type="similarity">
    <text evidence="3 9">Belongs to the FliF family.</text>
</comment>
<dbReference type="KEGG" id="dcp:RN607_14570"/>
<comment type="function">
    <text evidence="9">The M ring may be actively involved in energy transduction.</text>
</comment>
<dbReference type="Pfam" id="PF08345">
    <property type="entry name" value="YscJ_FliF_C"/>
    <property type="match status" value="1"/>
</dbReference>
<evidence type="ECO:0000313" key="14">
    <source>
        <dbReference type="EMBL" id="WNM24552.1"/>
    </source>
</evidence>
<evidence type="ECO:0000256" key="5">
    <source>
        <dbReference type="ARBA" id="ARBA00022692"/>
    </source>
</evidence>
<dbReference type="GO" id="GO:0005886">
    <property type="term" value="C:plasma membrane"/>
    <property type="evidence" value="ECO:0007669"/>
    <property type="project" value="UniProtKB-SubCell"/>
</dbReference>
<evidence type="ECO:0000256" key="6">
    <source>
        <dbReference type="ARBA" id="ARBA00022989"/>
    </source>
</evidence>
<evidence type="ECO:0000256" key="11">
    <source>
        <dbReference type="SAM" id="Phobius"/>
    </source>
</evidence>
<evidence type="ECO:0000256" key="7">
    <source>
        <dbReference type="ARBA" id="ARBA00023136"/>
    </source>
</evidence>
<dbReference type="GO" id="GO:0009431">
    <property type="term" value="C:bacterial-type flagellum basal body, MS ring"/>
    <property type="evidence" value="ECO:0007669"/>
    <property type="project" value="InterPro"/>
</dbReference>
<evidence type="ECO:0000256" key="2">
    <source>
        <dbReference type="ARBA" id="ARBA00004651"/>
    </source>
</evidence>
<name>A0AA96JAW8_9MICO</name>
<dbReference type="AlphaFoldDB" id="A0AA96JAW8"/>
<dbReference type="EMBL" id="CP134879">
    <property type="protein sequence ID" value="WNM24552.1"/>
    <property type="molecule type" value="Genomic_DNA"/>
</dbReference>
<evidence type="ECO:0000259" key="12">
    <source>
        <dbReference type="Pfam" id="PF01514"/>
    </source>
</evidence>
<keyword evidence="16" id="KW-1185">Reference proteome</keyword>
<evidence type="ECO:0000256" key="8">
    <source>
        <dbReference type="ARBA" id="ARBA00023143"/>
    </source>
</evidence>
<proteinExistence type="inferred from homology"/>
<dbReference type="Proteomes" id="UP001304125">
    <property type="component" value="Chromosome"/>
</dbReference>
<dbReference type="EMBL" id="CP134880">
    <property type="protein sequence ID" value="WNM27403.1"/>
    <property type="molecule type" value="Genomic_DNA"/>
</dbReference>
<feature type="transmembrane region" description="Helical" evidence="11">
    <location>
        <begin position="428"/>
        <end position="447"/>
    </location>
</feature>
<reference evidence="15 16" key="1">
    <citation type="submission" date="2023-09" db="EMBL/GenBank/DDBJ databases">
        <title>Demequina sp. a novel bacteria isolated from Capsicum annuum.</title>
        <authorList>
            <person name="Humaira Z."/>
            <person name="Lee J."/>
            <person name="Cho D."/>
        </authorList>
    </citation>
    <scope>NUCLEOTIDE SEQUENCE</scope>
    <source>
        <strain evidence="14 16">OYTSA14</strain>
        <strain evidence="15">PMTSA13</strain>
    </source>
</reference>
<dbReference type="InterPro" id="IPR000067">
    <property type="entry name" value="FlgMring_FliF"/>
</dbReference>
<comment type="subcellular location">
    <subcellularLocation>
        <location evidence="1 9">Bacterial flagellum basal body</location>
    </subcellularLocation>
    <subcellularLocation>
        <location evidence="2">Cell membrane</location>
        <topology evidence="2">Multi-pass membrane protein</topology>
    </subcellularLocation>
</comment>
<evidence type="ECO:0000256" key="1">
    <source>
        <dbReference type="ARBA" id="ARBA00004117"/>
    </source>
</evidence>
<organism evidence="15">
    <name type="scientific">Demequina capsici</name>
    <dbReference type="NCBI Taxonomy" id="3075620"/>
    <lineage>
        <taxon>Bacteria</taxon>
        <taxon>Bacillati</taxon>
        <taxon>Actinomycetota</taxon>
        <taxon>Actinomycetes</taxon>
        <taxon>Micrococcales</taxon>
        <taxon>Demequinaceae</taxon>
        <taxon>Demequina</taxon>
    </lineage>
</organism>
<protein>
    <recommendedName>
        <fullName evidence="9">Flagellar M-ring protein</fullName>
    </recommendedName>
</protein>